<feature type="transmembrane region" description="Helical" evidence="7">
    <location>
        <begin position="27"/>
        <end position="46"/>
    </location>
</feature>
<dbReference type="InterPro" id="IPR007341">
    <property type="entry name" value="Transgly_assoc"/>
</dbReference>
<evidence type="ECO:0000313" key="8">
    <source>
        <dbReference type="EMBL" id="MCQ8241368.1"/>
    </source>
</evidence>
<evidence type="ECO:0000256" key="2">
    <source>
        <dbReference type="ARBA" id="ARBA00011006"/>
    </source>
</evidence>
<accession>A0ABT1VYG0</accession>
<comment type="caution">
    <text evidence="8">The sequence shown here is derived from an EMBL/GenBank/DDBJ whole genome shotgun (WGS) entry which is preliminary data.</text>
</comment>
<evidence type="ECO:0000256" key="4">
    <source>
        <dbReference type="ARBA" id="ARBA00022692"/>
    </source>
</evidence>
<dbReference type="PANTHER" id="PTHR33884">
    <property type="entry name" value="UPF0410 PROTEIN YMGE"/>
    <property type="match status" value="1"/>
</dbReference>
<evidence type="ECO:0000256" key="7">
    <source>
        <dbReference type="SAM" id="Phobius"/>
    </source>
</evidence>
<feature type="transmembrane region" description="Helical" evidence="7">
    <location>
        <begin position="58"/>
        <end position="78"/>
    </location>
</feature>
<keyword evidence="4 7" id="KW-0812">Transmembrane</keyword>
<keyword evidence="6 7" id="KW-0472">Membrane</keyword>
<comment type="similarity">
    <text evidence="2">Belongs to the UPF0410 family.</text>
</comment>
<dbReference type="PANTHER" id="PTHR33884:SF7">
    <property type="entry name" value="BSL8023 PROTEIN"/>
    <property type="match status" value="1"/>
</dbReference>
<keyword evidence="9" id="KW-1185">Reference proteome</keyword>
<evidence type="ECO:0000256" key="6">
    <source>
        <dbReference type="ARBA" id="ARBA00023136"/>
    </source>
</evidence>
<dbReference type="Proteomes" id="UP001524547">
    <property type="component" value="Unassembled WGS sequence"/>
</dbReference>
<evidence type="ECO:0000256" key="1">
    <source>
        <dbReference type="ARBA" id="ARBA00004651"/>
    </source>
</evidence>
<dbReference type="EMBL" id="JAMZEJ010000006">
    <property type="protein sequence ID" value="MCQ8241368.1"/>
    <property type="molecule type" value="Genomic_DNA"/>
</dbReference>
<protein>
    <submittedName>
        <fullName evidence="8">GlsB/YeaQ/YmgE family stress response membrane protein</fullName>
    </submittedName>
</protein>
<keyword evidence="3" id="KW-1003">Cell membrane</keyword>
<name>A0ABT1VYG0_9PROT</name>
<evidence type="ECO:0000313" key="9">
    <source>
        <dbReference type="Proteomes" id="UP001524547"/>
    </source>
</evidence>
<dbReference type="RefSeq" id="WP_422920109.1">
    <property type="nucleotide sequence ID" value="NZ_JAMZEJ010000006.1"/>
</dbReference>
<evidence type="ECO:0000256" key="3">
    <source>
        <dbReference type="ARBA" id="ARBA00022475"/>
    </source>
</evidence>
<gene>
    <name evidence="8" type="ORF">NFI88_11010</name>
</gene>
<sequence>MGFIWAIIVGLIVGAIAKLIMPGRDPGGIIVTILLGIGGSLLATFIGQSLHWYRPGQGAGWIASIIGAIVILAIYRAVIGRRAV</sequence>
<proteinExistence type="inferred from homology"/>
<organism evidence="8 9">
    <name type="scientific">Rhizosaccharibacter radicis</name>
    <dbReference type="NCBI Taxonomy" id="2782605"/>
    <lineage>
        <taxon>Bacteria</taxon>
        <taxon>Pseudomonadati</taxon>
        <taxon>Pseudomonadota</taxon>
        <taxon>Alphaproteobacteria</taxon>
        <taxon>Acetobacterales</taxon>
        <taxon>Acetobacteraceae</taxon>
        <taxon>Rhizosaccharibacter</taxon>
    </lineage>
</organism>
<evidence type="ECO:0000256" key="5">
    <source>
        <dbReference type="ARBA" id="ARBA00022989"/>
    </source>
</evidence>
<keyword evidence="5 7" id="KW-1133">Transmembrane helix</keyword>
<reference evidence="8 9" key="1">
    <citation type="submission" date="2022-06" db="EMBL/GenBank/DDBJ databases">
        <title>Rhizosaccharibacter gen. nov. sp. nov. KSS12, endophytic bacteria isolated from sugarcane.</title>
        <authorList>
            <person name="Pitiwittayakul N."/>
        </authorList>
    </citation>
    <scope>NUCLEOTIDE SEQUENCE [LARGE SCALE GENOMIC DNA]</scope>
    <source>
        <strain evidence="8 9">KSS12</strain>
    </source>
</reference>
<comment type="subcellular location">
    <subcellularLocation>
        <location evidence="1">Cell membrane</location>
        <topology evidence="1">Multi-pass membrane protein</topology>
    </subcellularLocation>
</comment>
<dbReference type="Pfam" id="PF04226">
    <property type="entry name" value="Transgly_assoc"/>
    <property type="match status" value="1"/>
</dbReference>